<feature type="region of interest" description="Disordered" evidence="1">
    <location>
        <begin position="143"/>
        <end position="175"/>
    </location>
</feature>
<keyword evidence="3" id="KW-1185">Reference proteome</keyword>
<dbReference type="OrthoDB" id="7700460at2759"/>
<gene>
    <name evidence="2" type="ORF">HICCMSTLAB_LOCUS6708</name>
</gene>
<evidence type="ECO:0000313" key="3">
    <source>
        <dbReference type="Proteomes" id="UP000786811"/>
    </source>
</evidence>
<dbReference type="GO" id="GO:0045892">
    <property type="term" value="P:negative regulation of DNA-templated transcription"/>
    <property type="evidence" value="ECO:0007669"/>
    <property type="project" value="InterPro"/>
</dbReference>
<dbReference type="GO" id="GO:0003677">
    <property type="term" value="F:DNA binding"/>
    <property type="evidence" value="ECO:0007669"/>
    <property type="project" value="InterPro"/>
</dbReference>
<feature type="compositionally biased region" description="Polar residues" evidence="1">
    <location>
        <begin position="111"/>
        <end position="122"/>
    </location>
</feature>
<feature type="compositionally biased region" description="Low complexity" evidence="1">
    <location>
        <begin position="81"/>
        <end position="92"/>
    </location>
</feature>
<dbReference type="Proteomes" id="UP000786811">
    <property type="component" value="Unassembled WGS sequence"/>
</dbReference>
<evidence type="ECO:0000313" key="2">
    <source>
        <dbReference type="EMBL" id="CAG5093267.1"/>
    </source>
</evidence>
<dbReference type="InterPro" id="IPR040391">
    <property type="entry name" value="BEND5"/>
</dbReference>
<name>A0A8J2HG05_COTCN</name>
<dbReference type="PANTHER" id="PTHR14628">
    <property type="entry name" value="BEN DOMAIN-CONTAINING PROTEIN 5"/>
    <property type="match status" value="1"/>
</dbReference>
<feature type="compositionally biased region" description="Basic residues" evidence="1">
    <location>
        <begin position="93"/>
        <end position="102"/>
    </location>
</feature>
<protein>
    <submittedName>
        <fullName evidence="2">Uncharacterized protein</fullName>
    </submittedName>
</protein>
<evidence type="ECO:0000256" key="1">
    <source>
        <dbReference type="SAM" id="MobiDB-lite"/>
    </source>
</evidence>
<accession>A0A8J2HG05</accession>
<reference evidence="2" key="1">
    <citation type="submission" date="2021-04" db="EMBL/GenBank/DDBJ databases">
        <authorList>
            <person name="Chebbi M.A.C M."/>
        </authorList>
    </citation>
    <scope>NUCLEOTIDE SEQUENCE</scope>
</reference>
<sequence length="406" mass="45449">MKSLNARSRFIETLRGDLPLRRILLRTKIEVKKVLKNSTLGEKFKKQLKLLDEGSSDGNLDVDGTESSKASKTDAEPSRTSSNLKRSLSGKGKSSKKSKKRKVSDDNNKSEMNQAVVTPATVTSNADHHISITESEAQLALIPSSPLDKNNSQVKTDRSTSKKEKKSRKTKEKESFLNKISDDVDWLKEHHTGLESFIIENLTANLENWNQVKHVQQAPSNNPNLTIEDINRPPAVGYVRVDTNMIHLGQNVWLPKQSYDDAVYNAATNSMFVKNIAMAVFGSQYLKEHSVKGKSCNKTKSKPRPAIDLTKALAVRDIFEYYLKTNKQLIGSNLLSERDTYEDHIRAKISDLLRPPKTSKPKVPKVPPKTMESSSSSYESSVGSDDEKNTEEEMQKEDAAEESSVE</sequence>
<dbReference type="PANTHER" id="PTHR14628:SF1">
    <property type="entry name" value="BEN DOMAIN-CONTAINING PROTEIN 5"/>
    <property type="match status" value="1"/>
</dbReference>
<dbReference type="AlphaFoldDB" id="A0A8J2HG05"/>
<organism evidence="2 3">
    <name type="scientific">Cotesia congregata</name>
    <name type="common">Parasitoid wasp</name>
    <name type="synonym">Apanteles congregatus</name>
    <dbReference type="NCBI Taxonomy" id="51543"/>
    <lineage>
        <taxon>Eukaryota</taxon>
        <taxon>Metazoa</taxon>
        <taxon>Ecdysozoa</taxon>
        <taxon>Arthropoda</taxon>
        <taxon>Hexapoda</taxon>
        <taxon>Insecta</taxon>
        <taxon>Pterygota</taxon>
        <taxon>Neoptera</taxon>
        <taxon>Endopterygota</taxon>
        <taxon>Hymenoptera</taxon>
        <taxon>Apocrita</taxon>
        <taxon>Ichneumonoidea</taxon>
        <taxon>Braconidae</taxon>
        <taxon>Microgastrinae</taxon>
        <taxon>Cotesia</taxon>
    </lineage>
</organism>
<feature type="region of interest" description="Disordered" evidence="1">
    <location>
        <begin position="55"/>
        <end position="122"/>
    </location>
</feature>
<feature type="compositionally biased region" description="Low complexity" evidence="1">
    <location>
        <begin position="368"/>
        <end position="383"/>
    </location>
</feature>
<dbReference type="Gene3D" id="1.10.10.2590">
    <property type="entry name" value="BEN domain"/>
    <property type="match status" value="1"/>
</dbReference>
<dbReference type="EMBL" id="CAJNRD030001120">
    <property type="protein sequence ID" value="CAG5093267.1"/>
    <property type="molecule type" value="Genomic_DNA"/>
</dbReference>
<comment type="caution">
    <text evidence="2">The sequence shown here is derived from an EMBL/GenBank/DDBJ whole genome shotgun (WGS) entry which is preliminary data.</text>
</comment>
<feature type="region of interest" description="Disordered" evidence="1">
    <location>
        <begin position="352"/>
        <end position="406"/>
    </location>
</feature>
<feature type="compositionally biased region" description="Basic and acidic residues" evidence="1">
    <location>
        <begin position="385"/>
        <end position="398"/>
    </location>
</feature>
<proteinExistence type="predicted"/>